<evidence type="ECO:0000256" key="1">
    <source>
        <dbReference type="ARBA" id="ARBA00004370"/>
    </source>
</evidence>
<accession>A0A8B8CV30</accession>
<gene>
    <name evidence="12" type="primary">LOC111122316</name>
</gene>
<feature type="domain" description="ZU5" evidence="10">
    <location>
        <begin position="165"/>
        <end position="318"/>
    </location>
</feature>
<dbReference type="Pfam" id="PF17809">
    <property type="entry name" value="UPA_2"/>
    <property type="match status" value="1"/>
</dbReference>
<feature type="compositionally biased region" description="Polar residues" evidence="8">
    <location>
        <begin position="1118"/>
        <end position="1128"/>
    </location>
</feature>
<feature type="compositionally biased region" description="Polar residues" evidence="8">
    <location>
        <begin position="796"/>
        <end position="810"/>
    </location>
</feature>
<dbReference type="Gene3D" id="1.10.533.10">
    <property type="entry name" value="Death Domain, Fas"/>
    <property type="match status" value="1"/>
</dbReference>
<dbReference type="InterPro" id="IPR000906">
    <property type="entry name" value="ZU5_dom"/>
</dbReference>
<evidence type="ECO:0000256" key="4">
    <source>
        <dbReference type="ARBA" id="ARBA00022553"/>
    </source>
</evidence>
<dbReference type="GO" id="GO:0005737">
    <property type="term" value="C:cytoplasm"/>
    <property type="evidence" value="ECO:0007669"/>
    <property type="project" value="UniProtKB-SubCell"/>
</dbReference>
<dbReference type="PROSITE" id="PS50017">
    <property type="entry name" value="DEATH_DOMAIN"/>
    <property type="match status" value="1"/>
</dbReference>
<dbReference type="SUPFAM" id="SSF47986">
    <property type="entry name" value="DEATH domain"/>
    <property type="match status" value="1"/>
</dbReference>
<reference evidence="12" key="1">
    <citation type="submission" date="2025-08" db="UniProtKB">
        <authorList>
            <consortium name="RefSeq"/>
        </authorList>
    </citation>
    <scope>IDENTIFICATION</scope>
    <source>
        <tissue evidence="12">Whole sample</tissue>
    </source>
</reference>
<dbReference type="PANTHER" id="PTHR24123">
    <property type="entry name" value="ANKYRIN REPEAT-CONTAINING"/>
    <property type="match status" value="1"/>
</dbReference>
<keyword evidence="3" id="KW-0963">Cytoplasm</keyword>
<name>A0A8B8CV30_CRAVI</name>
<feature type="compositionally biased region" description="Basic and acidic residues" evidence="8">
    <location>
        <begin position="826"/>
        <end position="854"/>
    </location>
</feature>
<keyword evidence="4" id="KW-0597">Phosphoprotein</keyword>
<keyword evidence="11" id="KW-1185">Reference proteome</keyword>
<feature type="compositionally biased region" description="Acidic residues" evidence="8">
    <location>
        <begin position="1203"/>
        <end position="1217"/>
    </location>
</feature>
<feature type="compositionally biased region" description="Basic and acidic residues" evidence="8">
    <location>
        <begin position="923"/>
        <end position="958"/>
    </location>
</feature>
<dbReference type="GO" id="GO:0007165">
    <property type="term" value="P:signal transduction"/>
    <property type="evidence" value="ECO:0007669"/>
    <property type="project" value="InterPro"/>
</dbReference>
<feature type="region of interest" description="Disordered" evidence="8">
    <location>
        <begin position="772"/>
        <end position="1181"/>
    </location>
</feature>
<dbReference type="Pfam" id="PF00791">
    <property type="entry name" value="ZU5"/>
    <property type="match status" value="1"/>
</dbReference>
<dbReference type="InterPro" id="IPR051165">
    <property type="entry name" value="Multifunctional_ANK_Repeat"/>
</dbReference>
<feature type="compositionally biased region" description="Acidic residues" evidence="8">
    <location>
        <begin position="912"/>
        <end position="922"/>
    </location>
</feature>
<evidence type="ECO:0000256" key="3">
    <source>
        <dbReference type="ARBA" id="ARBA00022490"/>
    </source>
</evidence>
<dbReference type="Gene3D" id="2.60.40.2660">
    <property type="match status" value="1"/>
</dbReference>
<evidence type="ECO:0000256" key="8">
    <source>
        <dbReference type="SAM" id="MobiDB-lite"/>
    </source>
</evidence>
<keyword evidence="6" id="KW-0040">ANK repeat</keyword>
<dbReference type="OrthoDB" id="6163107at2759"/>
<feature type="compositionally biased region" description="Polar residues" evidence="8">
    <location>
        <begin position="855"/>
        <end position="865"/>
    </location>
</feature>
<evidence type="ECO:0000259" key="10">
    <source>
        <dbReference type="PROSITE" id="PS51145"/>
    </source>
</evidence>
<feature type="region of interest" description="Disordered" evidence="8">
    <location>
        <begin position="637"/>
        <end position="732"/>
    </location>
</feature>
<dbReference type="SMART" id="SM00005">
    <property type="entry name" value="DEATH"/>
    <property type="match status" value="1"/>
</dbReference>
<feature type="region of interest" description="Disordered" evidence="8">
    <location>
        <begin position="1343"/>
        <end position="1378"/>
    </location>
</feature>
<dbReference type="PANTHER" id="PTHR24123:SF141">
    <property type="entry name" value="ANKYRIN 2, ISOFORM U"/>
    <property type="match status" value="1"/>
</dbReference>
<evidence type="ECO:0000256" key="6">
    <source>
        <dbReference type="ARBA" id="ARBA00023043"/>
    </source>
</evidence>
<feature type="compositionally biased region" description="Basic and acidic residues" evidence="8">
    <location>
        <begin position="1088"/>
        <end position="1117"/>
    </location>
</feature>
<sequence length="2185" mass="246266">MTLLTHSFLISFMVDARGGAMKGRRHSGIRIIIPPNRASMPTRVTCRLIKKDKLIHPIPIGEGEALAARIIEMGPVATKFLGRILIEIPHFASLRGKEREIKIMRSTNGDKWEEHPIVATDDAVQKALSESMEDLDYEDELAGKRVTRILTDDFPRYFALVTKVREEKQWVGEEGLILSSTVVPQVQAVFPKGAVNKNIKVGLQAQPVSPELVSKLLGNRVAVSPIVTLEPRRRRFHTAITLTIPVPKAAQKGMINQYENEAPTLRVMYSIAASNNALREGTNPALWDDLTDQTQLTFIDDCVSFNTNVSGRFMLMDCQNVADACRFATELYREAIIVPYMARFVVFAKRTGEEEGKLRMFCMTDDRIDKTLEKQENFREVARSRDVEVLEGRPQYVEMAGNLIPITKSGDQLYISFKAFRENRLPCLVKIRDRDQEPAARVAFMKEPKVVRGELPQTPICNLNIALPDMSTSSSMEMDPEAALELKKRSSLLREHGIVVEDTVTKAKINLSDVADTLKGDWVILATQLDISGDEIHKINSDYRTVNDQALAMLSLWKEKKGEQATGNELERALRSIKREDVVQKCMYNVECITDEVELAAAKVAMDQSGFDTFAEEIGATQDSMKRNMSLDVQFDEQEVQKLSDSEESESVADSPASAPQAYEEDEEGTKTPPPSPVEGEFVSEQEKLVHEIEDAVENSVQEEEEEEEEEEEVEKEETIIEETFQESDDGVTWRTIRKTTIITPEGQTDKYEVLGEEVRAQQAAVNELAARLSTAEETAEHPGETEKHEEVIDSQMVQTSESAARQTTMDVGETDVDTGLPYVADQKEPDMGKLVESLRTDLYEKEKTEKSGNESDVSSIASSDTEGEFNIEPLPSTAPETVSKDPVADRRSSVERKRKRTDSLSSSSLSDVEDNGEESVEENTKVEKEPVKPKSSLHDGSRHEPKTGHVHFRKEDLPSSSSSSSSSSSTEDESNQIDTEAKSPDLATPKIDRMEEFHFAEKPGIERKEEKGSEDKGDIPVKVYKPSLTAQDTIEEGLKMLPDNIEGTEDVKPIADSDVEKQIVKAPAPPKEKESSSSSSSSDEDGEDKRPAEDFREGSVERIERYEEVPPKEQTHARSPTENQEPVQDQELLSAGGDTGDGPQFTKTAKRLKRMSSLQQQEVIDSELVEEEESTVEQVLTDGSKVTRKRFKSGDSIKSENGEPECMELVEEEGPEKEDVKYEENEEILEDGTVHRISRTRRQSLKHVKRTLISESGEEENIFDDDVAVPGKAKEDVIEVFEEPAKPVTQVEEVEVIKNDGRVVKKRMVMNRMVSNVKTFHQSFDDSGNLQEDEYEIEAIIPGTESAFVEGEDTTSSSSSGSSSDDNDENDEEIDVDDLDLVEEDCQSGTTVTSRQVIKQTFTSTTYETDEPKELDETGLVKRIVKKVTYDPKQPEVVCDSSEYDDEVVLAIETPLITITEDNSKPANEGDDHLAYFGYRCSQESLKEEENSKSVAEIVHMFEKDSQKQNAAKPDIVQISDSDELSEGKVSNIKEQSAMYFAEKEIIIVEKNKSEALTESQNEYTQDDTKPIKVHRMVEIFEKISSQSSVDETGVERQLPVLYDNSNVGFESMSEQNKDIEAEKTQSVDEVDEQELEILGESEETITKNQMREPETQQEMKKPDELKYTNISQEFGIVEETTSPLVIETVSPVAKIVEDIESNVSRIQEATIKEQVVPTEQVTEVHTKDLEPQYLSSSDEIYYEKIVNVSEETQFADEIASSTEEMLEEFEQCYPNKMNATETVENEEKLSSEKDISPECEQQSVVEDICDQNEVSEAAKETLEPTCLSSLSIQIVEQHSDEQLIEEENEMTISKTEVQKISPTSNLEDFSAIESRSDDIETIKYPHTDKEFPPKHDGELSVEETGNKIRTETTGETSIINDFQIVHTLTEISNEQQKEEKHDTMENQDSDTSFEYPLTLQSNEEHDARETRPETHLQQMSVSHDEYEFIDDTNERLPKDVDEIKCVDDEGDEDWELLDKEEIEEALNYPDKEISYSDVGSSEQAFNISSEHPRPCIPVVDMNSESEDDISDDTTEIADRSETCDIESPIEFKQPFEKFEEVSEPKTVQFDNKVLEVKSTSTGIESSVETRDIAKESVTSIEEEDIESISSTEEYKIRKYEYDQEIKEKDTIAKQQAIHLTRLK</sequence>
<dbReference type="InterPro" id="IPR011029">
    <property type="entry name" value="DEATH-like_dom_sf"/>
</dbReference>
<feature type="compositionally biased region" description="Acidic residues" evidence="8">
    <location>
        <begin position="1165"/>
        <end position="1176"/>
    </location>
</feature>
<evidence type="ECO:0000313" key="11">
    <source>
        <dbReference type="Proteomes" id="UP000694844"/>
    </source>
</evidence>
<feature type="domain" description="Death" evidence="9">
    <location>
        <begin position="507"/>
        <end position="590"/>
    </location>
</feature>
<keyword evidence="5" id="KW-0677">Repeat</keyword>
<feature type="compositionally biased region" description="Low complexity" evidence="8">
    <location>
        <begin position="960"/>
        <end position="970"/>
    </location>
</feature>
<proteinExistence type="predicted"/>
<dbReference type="Proteomes" id="UP000694844">
    <property type="component" value="Chromosome 2"/>
</dbReference>
<dbReference type="GO" id="GO:0016020">
    <property type="term" value="C:membrane"/>
    <property type="evidence" value="ECO:0007669"/>
    <property type="project" value="UniProtKB-SubCell"/>
</dbReference>
<feature type="compositionally biased region" description="Basic and acidic residues" evidence="8">
    <location>
        <begin position="883"/>
        <end position="896"/>
    </location>
</feature>
<feature type="compositionally biased region" description="Basic and acidic residues" evidence="8">
    <location>
        <begin position="685"/>
        <end position="694"/>
    </location>
</feature>
<feature type="compositionally biased region" description="Basic and acidic residues" evidence="8">
    <location>
        <begin position="991"/>
        <end position="1020"/>
    </location>
</feature>
<dbReference type="SMART" id="SM00218">
    <property type="entry name" value="ZU5"/>
    <property type="match status" value="1"/>
</dbReference>
<comment type="subcellular location">
    <subcellularLocation>
        <location evidence="2">Cytoplasm</location>
    </subcellularLocation>
    <subcellularLocation>
        <location evidence="1">Membrane</location>
    </subcellularLocation>
</comment>
<dbReference type="FunFam" id="2.60.40.2660:FF:000001">
    <property type="entry name" value="Ankyrin-3 isoform 2"/>
    <property type="match status" value="1"/>
</dbReference>
<dbReference type="Pfam" id="PF00531">
    <property type="entry name" value="Death"/>
    <property type="match status" value="1"/>
</dbReference>
<feature type="domain" description="ZU5" evidence="10">
    <location>
        <begin position="8"/>
        <end position="163"/>
    </location>
</feature>
<dbReference type="InterPro" id="IPR000488">
    <property type="entry name" value="Death_dom"/>
</dbReference>
<evidence type="ECO:0000313" key="12">
    <source>
        <dbReference type="RefSeq" id="XP_022319717.1"/>
    </source>
</evidence>
<dbReference type="Gene3D" id="2.60.220.30">
    <property type="match status" value="2"/>
</dbReference>
<organism evidence="11 12">
    <name type="scientific">Crassostrea virginica</name>
    <name type="common">Eastern oyster</name>
    <dbReference type="NCBI Taxonomy" id="6565"/>
    <lineage>
        <taxon>Eukaryota</taxon>
        <taxon>Metazoa</taxon>
        <taxon>Spiralia</taxon>
        <taxon>Lophotrochozoa</taxon>
        <taxon>Mollusca</taxon>
        <taxon>Bivalvia</taxon>
        <taxon>Autobranchia</taxon>
        <taxon>Pteriomorphia</taxon>
        <taxon>Ostreida</taxon>
        <taxon>Ostreoidea</taxon>
        <taxon>Ostreidae</taxon>
        <taxon>Crassostrea</taxon>
    </lineage>
</organism>
<dbReference type="InterPro" id="IPR040745">
    <property type="entry name" value="Ankyrin_UPA"/>
</dbReference>
<feature type="compositionally biased region" description="Acidic residues" evidence="8">
    <location>
        <begin position="1366"/>
        <end position="1378"/>
    </location>
</feature>
<dbReference type="PROSITE" id="PS51145">
    <property type="entry name" value="ZU5"/>
    <property type="match status" value="2"/>
</dbReference>
<feature type="compositionally biased region" description="Acidic residues" evidence="8">
    <location>
        <begin position="695"/>
        <end position="730"/>
    </location>
</feature>
<dbReference type="GeneID" id="111122316"/>
<feature type="compositionally biased region" description="Low complexity" evidence="8">
    <location>
        <begin position="1355"/>
        <end position="1365"/>
    </location>
</feature>
<evidence type="ECO:0000256" key="5">
    <source>
        <dbReference type="ARBA" id="ARBA00022737"/>
    </source>
</evidence>
<evidence type="ECO:0000256" key="2">
    <source>
        <dbReference type="ARBA" id="ARBA00004496"/>
    </source>
</evidence>
<evidence type="ECO:0000256" key="7">
    <source>
        <dbReference type="ARBA" id="ARBA00023136"/>
    </source>
</evidence>
<dbReference type="CDD" id="cd08317">
    <property type="entry name" value="Death_ank"/>
    <property type="match status" value="1"/>
</dbReference>
<dbReference type="RefSeq" id="XP_022319717.1">
    <property type="nucleotide sequence ID" value="XM_022464009.1"/>
</dbReference>
<keyword evidence="7" id="KW-0472">Membrane</keyword>
<feature type="region of interest" description="Disordered" evidence="8">
    <location>
        <begin position="1195"/>
        <end position="1223"/>
    </location>
</feature>
<feature type="compositionally biased region" description="Basic and acidic residues" evidence="8">
    <location>
        <begin position="1050"/>
        <end position="1064"/>
    </location>
</feature>
<dbReference type="FunFam" id="2.60.220.30:FF:000009">
    <property type="entry name" value="Ankyrin 2, isoform G"/>
    <property type="match status" value="1"/>
</dbReference>
<protein>
    <submittedName>
        <fullName evidence="12">Ankyrin-2-like isoform X14</fullName>
    </submittedName>
</protein>
<feature type="compositionally biased region" description="Basic and acidic residues" evidence="8">
    <location>
        <begin position="1651"/>
        <end position="1667"/>
    </location>
</feature>
<feature type="compositionally biased region" description="Basic and acidic residues" evidence="8">
    <location>
        <begin position="779"/>
        <end position="792"/>
    </location>
</feature>
<evidence type="ECO:0000259" key="9">
    <source>
        <dbReference type="PROSITE" id="PS50017"/>
    </source>
</evidence>
<feature type="region of interest" description="Disordered" evidence="8">
    <location>
        <begin position="1639"/>
        <end position="1667"/>
    </location>
</feature>